<dbReference type="InterPro" id="IPR004879">
    <property type="entry name" value="Ssp411-like_TRX"/>
</dbReference>
<organism evidence="2 3">
    <name type="scientific">Fuerstiella marisgermanici</name>
    <dbReference type="NCBI Taxonomy" id="1891926"/>
    <lineage>
        <taxon>Bacteria</taxon>
        <taxon>Pseudomonadati</taxon>
        <taxon>Planctomycetota</taxon>
        <taxon>Planctomycetia</taxon>
        <taxon>Planctomycetales</taxon>
        <taxon>Planctomycetaceae</taxon>
        <taxon>Fuerstiella</taxon>
    </lineage>
</organism>
<dbReference type="InterPro" id="IPR036249">
    <property type="entry name" value="Thioredoxin-like_sf"/>
</dbReference>
<proteinExistence type="predicted"/>
<dbReference type="SUPFAM" id="SSF48208">
    <property type="entry name" value="Six-hairpin glycosidases"/>
    <property type="match status" value="1"/>
</dbReference>
<dbReference type="Gene3D" id="3.40.30.10">
    <property type="entry name" value="Glutaredoxin"/>
    <property type="match status" value="1"/>
</dbReference>
<dbReference type="EMBL" id="CP017641">
    <property type="protein sequence ID" value="APZ94387.1"/>
    <property type="molecule type" value="Genomic_DNA"/>
</dbReference>
<dbReference type="PANTHER" id="PTHR42899">
    <property type="entry name" value="SPERMATOGENESIS-ASSOCIATED PROTEIN 20"/>
    <property type="match status" value="1"/>
</dbReference>
<dbReference type="InterPro" id="IPR008928">
    <property type="entry name" value="6-hairpin_glycosidase_sf"/>
</dbReference>
<dbReference type="GO" id="GO:0005975">
    <property type="term" value="P:carbohydrate metabolic process"/>
    <property type="evidence" value="ECO:0007669"/>
    <property type="project" value="InterPro"/>
</dbReference>
<dbReference type="InterPro" id="IPR024705">
    <property type="entry name" value="Ssp411"/>
</dbReference>
<gene>
    <name evidence="2" type="ORF">Fuma_04019</name>
</gene>
<dbReference type="RefSeq" id="WP_077025700.1">
    <property type="nucleotide sequence ID" value="NZ_CP017641.1"/>
</dbReference>
<dbReference type="STRING" id="1891926.Fuma_04019"/>
<dbReference type="Proteomes" id="UP000187735">
    <property type="component" value="Chromosome"/>
</dbReference>
<reference evidence="2 3" key="1">
    <citation type="journal article" date="2016" name="Front. Microbiol.">
        <title>Fuerstia marisgermanicae gen. nov., sp. nov., an Unusual Member of the Phylum Planctomycetes from the German Wadden Sea.</title>
        <authorList>
            <person name="Kohn T."/>
            <person name="Heuer A."/>
            <person name="Jogler M."/>
            <person name="Vollmers J."/>
            <person name="Boedeker C."/>
            <person name="Bunk B."/>
            <person name="Rast P."/>
            <person name="Borchert D."/>
            <person name="Glockner I."/>
            <person name="Freese H.M."/>
            <person name="Klenk H.P."/>
            <person name="Overmann J."/>
            <person name="Kaster A.K."/>
            <person name="Rohde M."/>
            <person name="Wiegand S."/>
            <person name="Jogler C."/>
        </authorList>
    </citation>
    <scope>NUCLEOTIDE SEQUENCE [LARGE SCALE GENOMIC DNA]</scope>
    <source>
        <strain evidence="2 3">NH11</strain>
    </source>
</reference>
<dbReference type="PANTHER" id="PTHR42899:SF1">
    <property type="entry name" value="SPERMATOGENESIS-ASSOCIATED PROTEIN 20"/>
    <property type="match status" value="1"/>
</dbReference>
<evidence type="ECO:0000313" key="3">
    <source>
        <dbReference type="Proteomes" id="UP000187735"/>
    </source>
</evidence>
<dbReference type="InterPro" id="IPR012341">
    <property type="entry name" value="6hp_glycosidase-like_sf"/>
</dbReference>
<dbReference type="KEGG" id="fmr:Fuma_04019"/>
<accession>A0A1P8WJZ4</accession>
<protein>
    <submittedName>
        <fullName evidence="2">Thioredoxin-related protein</fullName>
    </submittedName>
</protein>
<dbReference type="CDD" id="cd02955">
    <property type="entry name" value="SSP411"/>
    <property type="match status" value="1"/>
</dbReference>
<dbReference type="PIRSF" id="PIRSF006402">
    <property type="entry name" value="UCP006402_thioredoxin"/>
    <property type="match status" value="1"/>
</dbReference>
<evidence type="ECO:0000313" key="2">
    <source>
        <dbReference type="EMBL" id="APZ94387.1"/>
    </source>
</evidence>
<dbReference type="AlphaFoldDB" id="A0A1P8WJZ4"/>
<keyword evidence="3" id="KW-1185">Reference proteome</keyword>
<dbReference type="OrthoDB" id="9762614at2"/>
<dbReference type="SUPFAM" id="SSF52833">
    <property type="entry name" value="Thioredoxin-like"/>
    <property type="match status" value="1"/>
</dbReference>
<dbReference type="Pfam" id="PF03190">
    <property type="entry name" value="Thioredox_DsbH"/>
    <property type="match status" value="1"/>
</dbReference>
<sequence length="686" mass="76115">MNRLAHESSPYLLQHAANPVDWYPWGDEAFQAAKDRDCPIFLSIGYSACHWCHVMEHESFDNVDIAALMNERFVNIKIDREERPDLDQIYMNSVMAMTGRGGWPMSVFLTHELKPFFSGTYWPPEAKMGMPGFRQILTKISDAWQQRRSDVEGSSGELADIVAKMSQPGGANGSCDEALLHSAMGDLLQAADGTYGGFGSAPKFPHPMDLRLLLRCWKRFNNSDAVHVVKLSCDRMAAGGIYDHLGGGFARYSTDARWLAPHFEKMLYDNGLLTSVYAEAFVATKEPEYERVLRETLDYVLREMTLDSGAFCSAQDADSEGEEGKFFVWSQREVEELLGKEDARIFCSAYDVTTAGNWEAKNILNRPQPLSKVAEEFGITRDELVAKLEPLKLKLFEQRSQRIAPGTDDKVITAWNGMMISGMALMSRVLNEPRYATAAARACDYIWTKMRKDDGRLFHTARHDKPTIDAFLDDYACLIDGLIELHQTTFDEDRLSQAAELADIVLEDFSDDTPGAFFYTPESQATPIARIKDSQDGATPSGNSMLATALLKLSVLTGRTDFRDTAESILSVLESQLRKSPMSGGQALIAIDHLLSPMPDVVIRSASPNMADSKMLAALNTHFHPGLLVAWRGADAPSDQASPINALFESRPAPSNGETAWVCHNGGCLEPVTTVDGLMEQLDSLR</sequence>
<dbReference type="Gene3D" id="1.50.10.10">
    <property type="match status" value="1"/>
</dbReference>
<feature type="domain" description="Spermatogenesis-associated protein 20-like TRX" evidence="1">
    <location>
        <begin position="1"/>
        <end position="160"/>
    </location>
</feature>
<evidence type="ECO:0000259" key="1">
    <source>
        <dbReference type="Pfam" id="PF03190"/>
    </source>
</evidence>
<name>A0A1P8WJZ4_9PLAN</name>